<dbReference type="STRING" id="431595.K3WHE2"/>
<dbReference type="VEuPathDB" id="FungiDB:PYU1_G004374"/>
<proteinExistence type="predicted"/>
<dbReference type="EnsemblProtists" id="PYU1_T004384">
    <property type="protein sequence ID" value="PYU1_T004384"/>
    <property type="gene ID" value="PYU1_G004374"/>
</dbReference>
<dbReference type="Proteomes" id="UP000019132">
    <property type="component" value="Unassembled WGS sequence"/>
</dbReference>
<organism evidence="3 4">
    <name type="scientific">Globisporangium ultimum (strain ATCC 200006 / CBS 805.95 / DAOM BR144)</name>
    <name type="common">Pythium ultimum</name>
    <dbReference type="NCBI Taxonomy" id="431595"/>
    <lineage>
        <taxon>Eukaryota</taxon>
        <taxon>Sar</taxon>
        <taxon>Stramenopiles</taxon>
        <taxon>Oomycota</taxon>
        <taxon>Peronosporomycetes</taxon>
        <taxon>Pythiales</taxon>
        <taxon>Pythiaceae</taxon>
        <taxon>Globisporangium</taxon>
    </lineage>
</organism>
<evidence type="ECO:0000313" key="4">
    <source>
        <dbReference type="Proteomes" id="UP000019132"/>
    </source>
</evidence>
<reference evidence="3" key="3">
    <citation type="submission" date="2015-02" db="UniProtKB">
        <authorList>
            <consortium name="EnsemblProtists"/>
        </authorList>
    </citation>
    <scope>IDENTIFICATION</scope>
    <source>
        <strain evidence="3">DAOM BR144</strain>
    </source>
</reference>
<feature type="coiled-coil region" evidence="1">
    <location>
        <begin position="346"/>
        <end position="641"/>
    </location>
</feature>
<keyword evidence="1" id="KW-0175">Coiled coil</keyword>
<dbReference type="OMA" id="DAYKRKC"/>
<feature type="coiled-coil region" evidence="1">
    <location>
        <begin position="57"/>
        <end position="84"/>
    </location>
</feature>
<name>K3WHE2_GLOUD</name>
<protein>
    <submittedName>
        <fullName evidence="3">Uncharacterized protein</fullName>
    </submittedName>
</protein>
<dbReference type="InParanoid" id="K3WHE2"/>
<feature type="compositionally biased region" description="Basic and acidic residues" evidence="2">
    <location>
        <begin position="658"/>
        <end position="669"/>
    </location>
</feature>
<dbReference type="eggNOG" id="ENOG502QV7M">
    <property type="taxonomic scope" value="Eukaryota"/>
</dbReference>
<dbReference type="AlphaFoldDB" id="K3WHE2"/>
<evidence type="ECO:0000256" key="1">
    <source>
        <dbReference type="SAM" id="Coils"/>
    </source>
</evidence>
<evidence type="ECO:0000256" key="2">
    <source>
        <dbReference type="SAM" id="MobiDB-lite"/>
    </source>
</evidence>
<feature type="region of interest" description="Disordered" evidence="2">
    <location>
        <begin position="647"/>
        <end position="669"/>
    </location>
</feature>
<dbReference type="EMBL" id="GL376631">
    <property type="status" value="NOT_ANNOTATED_CDS"/>
    <property type="molecule type" value="Genomic_DNA"/>
</dbReference>
<accession>K3WHE2</accession>
<feature type="coiled-coil region" evidence="1">
    <location>
        <begin position="215"/>
        <end position="295"/>
    </location>
</feature>
<reference evidence="4" key="2">
    <citation type="submission" date="2010-04" db="EMBL/GenBank/DDBJ databases">
        <authorList>
            <person name="Buell R."/>
            <person name="Hamilton J."/>
            <person name="Hostetler J."/>
        </authorList>
    </citation>
    <scope>NUCLEOTIDE SEQUENCE [LARGE SCALE GENOMIC DNA]</scope>
    <source>
        <strain evidence="4">DAOM:BR144</strain>
    </source>
</reference>
<sequence length="669" mass="78176">MMNPLGNHGGANGGTPSRYDDLLRQIVQLNTDLQKTAALSQTLQRERDGLQHNNGKARTLKDEVKRLHDRCDKLQLVLMQETEQKIDSDKKHEELITKWKHQLEMKARAFEGLQKKFAPPKDLEQLRFKIQEELEGPHQQRVDNLQEEIEKHRQFAFNMRREYEILKTEYEQFTIDQGNEVDCLHATYEMKVNDLKKKLQVAEECAQDSHNVELIRQLKHQKETAAVEIKLLQDELREARGEIMRVHEQSGHEKAENSMRLADEMAKNATLELDYKALSRQMSKLKDGCESLRSKWNASQSKLHELTSECESFRDQMKQKDLLVFNSHNSHTAKLREERTTWEREQTSLKDRVNELSLKLQAAEALVEKASAASLQAKENEISSAEYTSLLKAREEEVEKYRSHAAALEKKVAHREEEFRHAQHEAEESIHKLQLESENVRKMLQTLEAEKEHYVAKQNSSQELLTRMKSECMVLRTKLKEVENDYRTLQAKHREVIQYHEDIQLEKEQMEAKLKYVEQDFALLSEKLGKEKESHANSTRELQRNLSHLEADFRSQKAALKQEMRTGLSKALKELSKTQKKRDAYKRKCMEVHERYKALLQETNFQESRLLQLKHDHTIELQQLLGQLSEAEGEKTALMQRQIELGAPPPISTKKSIALRDTELSSRKD</sequence>
<evidence type="ECO:0000313" key="3">
    <source>
        <dbReference type="EnsemblProtists" id="PYU1_T004384"/>
    </source>
</evidence>
<dbReference type="HOGENOM" id="CLU_030611_0_0_1"/>
<keyword evidence="4" id="KW-1185">Reference proteome</keyword>
<reference evidence="4" key="1">
    <citation type="journal article" date="2010" name="Genome Biol.">
        <title>Genome sequence of the necrotrophic plant pathogen Pythium ultimum reveals original pathogenicity mechanisms and effector repertoire.</title>
        <authorList>
            <person name="Levesque C.A."/>
            <person name="Brouwer H."/>
            <person name="Cano L."/>
            <person name="Hamilton J.P."/>
            <person name="Holt C."/>
            <person name="Huitema E."/>
            <person name="Raffaele S."/>
            <person name="Robideau G.P."/>
            <person name="Thines M."/>
            <person name="Win J."/>
            <person name="Zerillo M.M."/>
            <person name="Beakes G.W."/>
            <person name="Boore J.L."/>
            <person name="Busam D."/>
            <person name="Dumas B."/>
            <person name="Ferriera S."/>
            <person name="Fuerstenberg S.I."/>
            <person name="Gachon C.M."/>
            <person name="Gaulin E."/>
            <person name="Govers F."/>
            <person name="Grenville-Briggs L."/>
            <person name="Horner N."/>
            <person name="Hostetler J."/>
            <person name="Jiang R.H."/>
            <person name="Johnson J."/>
            <person name="Krajaejun T."/>
            <person name="Lin H."/>
            <person name="Meijer H.J."/>
            <person name="Moore B."/>
            <person name="Morris P."/>
            <person name="Phuntmart V."/>
            <person name="Puiu D."/>
            <person name="Shetty J."/>
            <person name="Stajich J.E."/>
            <person name="Tripathy S."/>
            <person name="Wawra S."/>
            <person name="van West P."/>
            <person name="Whitty B.R."/>
            <person name="Coutinho P.M."/>
            <person name="Henrissat B."/>
            <person name="Martin F."/>
            <person name="Thomas P.D."/>
            <person name="Tyler B.M."/>
            <person name="De Vries R.P."/>
            <person name="Kamoun S."/>
            <person name="Yandell M."/>
            <person name="Tisserat N."/>
            <person name="Buell C.R."/>
        </authorList>
    </citation>
    <scope>NUCLEOTIDE SEQUENCE</scope>
    <source>
        <strain evidence="4">DAOM:BR144</strain>
    </source>
</reference>